<comment type="caution">
    <text evidence="1">The sequence shown here is derived from an EMBL/GenBank/DDBJ whole genome shotgun (WGS) entry which is preliminary data.</text>
</comment>
<gene>
    <name evidence="1" type="ORF">INF35_08760</name>
</gene>
<dbReference type="EMBL" id="JADCKC010000002">
    <property type="protein sequence ID" value="MBE5037873.1"/>
    <property type="molecule type" value="Genomic_DNA"/>
</dbReference>
<dbReference type="Proteomes" id="UP000768567">
    <property type="component" value="Unassembled WGS sequence"/>
</dbReference>
<accession>A0ABR9R431</accession>
<evidence type="ECO:0000313" key="2">
    <source>
        <dbReference type="Proteomes" id="UP000768567"/>
    </source>
</evidence>
<name>A0ABR9R431_9FIRM</name>
<protein>
    <submittedName>
        <fullName evidence="1">Uncharacterized protein</fullName>
    </submittedName>
</protein>
<organism evidence="1 2">
    <name type="scientific">Gemmiger gallinarum</name>
    <dbReference type="NCBI Taxonomy" id="2779354"/>
    <lineage>
        <taxon>Bacteria</taxon>
        <taxon>Bacillati</taxon>
        <taxon>Bacillota</taxon>
        <taxon>Clostridia</taxon>
        <taxon>Eubacteriales</taxon>
        <taxon>Gemmiger</taxon>
    </lineage>
</organism>
<proteinExistence type="predicted"/>
<sequence length="84" mass="9551">MDLLSVMQFCFAAVRLYTSPGVRRIFPVFSGFFRKRPESFPQRKARLWKISFVFPGEGGLSGLSKRQAPPAPPVPSLLFILIFF</sequence>
<evidence type="ECO:0000313" key="1">
    <source>
        <dbReference type="EMBL" id="MBE5037873.1"/>
    </source>
</evidence>
<reference evidence="1 2" key="1">
    <citation type="submission" date="2020-10" db="EMBL/GenBank/DDBJ databases">
        <title>ChiBAC.</title>
        <authorList>
            <person name="Zenner C."/>
            <person name="Hitch T.C.A."/>
            <person name="Clavel T."/>
        </authorList>
    </citation>
    <scope>NUCLEOTIDE SEQUENCE [LARGE SCALE GENOMIC DNA]</scope>
    <source>
        <strain evidence="1 2">DSM 109015</strain>
    </source>
</reference>
<keyword evidence="2" id="KW-1185">Reference proteome</keyword>